<evidence type="ECO:0000256" key="2">
    <source>
        <dbReference type="ARBA" id="ARBA00023163"/>
    </source>
</evidence>
<feature type="compositionally biased region" description="Basic residues" evidence="4">
    <location>
        <begin position="85"/>
        <end position="96"/>
    </location>
</feature>
<dbReference type="Gramene" id="CDF39513">
    <property type="protein sequence ID" value="CDF39513"/>
    <property type="gene ID" value="CHC_T00000320001"/>
</dbReference>
<evidence type="ECO:0000259" key="5">
    <source>
        <dbReference type="PROSITE" id="PS50090"/>
    </source>
</evidence>
<name>R7QP30_CHOCR</name>
<dbReference type="EMBL" id="HG002049">
    <property type="protein sequence ID" value="CDF39513.1"/>
    <property type="molecule type" value="Genomic_DNA"/>
</dbReference>
<accession>R7QP30</accession>
<dbReference type="PANTHER" id="PTHR44042">
    <property type="entry name" value="DUPLICATED HOMEODOMAIN-LIKE SUPERFAMILY PROTEIN-RELATED"/>
    <property type="match status" value="1"/>
</dbReference>
<dbReference type="PROSITE" id="PS50090">
    <property type="entry name" value="MYB_LIKE"/>
    <property type="match status" value="1"/>
</dbReference>
<evidence type="ECO:0000313" key="9">
    <source>
        <dbReference type="EMBL" id="CDF39513.1"/>
    </source>
</evidence>
<feature type="domain" description="KHA" evidence="8">
    <location>
        <begin position="421"/>
        <end position="494"/>
    </location>
</feature>
<feature type="domain" description="HTH myb-type" evidence="7">
    <location>
        <begin position="153"/>
        <end position="208"/>
    </location>
</feature>
<feature type="domain" description="Myb-like" evidence="5">
    <location>
        <begin position="153"/>
        <end position="204"/>
    </location>
</feature>
<dbReference type="PROSITE" id="PS51490">
    <property type="entry name" value="KHA"/>
    <property type="match status" value="1"/>
</dbReference>
<keyword evidence="10" id="KW-1185">Reference proteome</keyword>
<dbReference type="PANTHER" id="PTHR44042:SF67">
    <property type="entry name" value="MYB-LIKE PROTEIN I"/>
    <property type="match status" value="1"/>
</dbReference>
<dbReference type="STRING" id="2769.R7QP30"/>
<dbReference type="InterPro" id="IPR001005">
    <property type="entry name" value="SANT/Myb"/>
</dbReference>
<feature type="domain" description="SANT" evidence="6">
    <location>
        <begin position="156"/>
        <end position="208"/>
    </location>
</feature>
<keyword evidence="2" id="KW-0804">Transcription</keyword>
<dbReference type="PROSITE" id="PS51293">
    <property type="entry name" value="SANT"/>
    <property type="match status" value="1"/>
</dbReference>
<evidence type="ECO:0000259" key="6">
    <source>
        <dbReference type="PROSITE" id="PS51293"/>
    </source>
</evidence>
<keyword evidence="3" id="KW-0539">Nucleus</keyword>
<dbReference type="Pfam" id="PF11834">
    <property type="entry name" value="KHA"/>
    <property type="match status" value="1"/>
</dbReference>
<gene>
    <name evidence="9" type="ORF">CHC_T00000320001</name>
</gene>
<dbReference type="Proteomes" id="UP000012073">
    <property type="component" value="Unassembled WGS sequence"/>
</dbReference>
<feature type="compositionally biased region" description="Low complexity" evidence="4">
    <location>
        <begin position="100"/>
        <end position="112"/>
    </location>
</feature>
<sequence length="494" mass="52094">MSSLMTTTRHIAPGAPVPVPLAPAAPGPVQAAVPTKPHEEAPPVIGANDIIFVNGQAFNGRGYPVCGVANQRGRLCGRIGSCPFHSKKNSSAKRPRSGVSTTDASTSSNSTSGKAMTGTENETGNGPLHTIVKPGGHTRSAHPAIRQMAIPPRRSRFKRSWTTDEHRRFLQAMRRHGKGKWKEIAVEVKTRNANQCQSHAQKYFLRQAKSDSERKKKSIHDVTEADMSQETAAHGATSLVWPPMGLQALPQGVPTSATSTHPAAVSPGGVSVTPIASRPATSGVPLAPRLPAEKVENVSVVGRNASAAGNLHPHIATGGNGFGVGMSEKSTHVATWGGPAVSRDAKSSDPMSTMVSAQATHGAANSLISRNSSGSPTIPVVFPMTSLGLSYAPMVSSFMNTSMANPGNAAVVAPPPPSKTRVTVHVNGRLKGGMALMLPESFSEFFEHSRSKLQFEGTFARVFTRSGGEITSTDEMCQDDMLWLSTGEDFLTPR</sequence>
<dbReference type="RefSeq" id="XP_005719424.1">
    <property type="nucleotide sequence ID" value="XM_005719367.1"/>
</dbReference>
<evidence type="ECO:0000256" key="3">
    <source>
        <dbReference type="ARBA" id="ARBA00023242"/>
    </source>
</evidence>
<dbReference type="Gene3D" id="1.10.10.60">
    <property type="entry name" value="Homeodomain-like"/>
    <property type="match status" value="1"/>
</dbReference>
<dbReference type="CDD" id="cd00167">
    <property type="entry name" value="SANT"/>
    <property type="match status" value="1"/>
</dbReference>
<dbReference type="InterPro" id="IPR021789">
    <property type="entry name" value="KHA_dom"/>
</dbReference>
<dbReference type="InterPro" id="IPR017884">
    <property type="entry name" value="SANT_dom"/>
</dbReference>
<evidence type="ECO:0000256" key="4">
    <source>
        <dbReference type="SAM" id="MobiDB-lite"/>
    </source>
</evidence>
<reference evidence="10" key="1">
    <citation type="journal article" date="2013" name="Proc. Natl. Acad. Sci. U.S.A.">
        <title>Genome structure and metabolic features in the red seaweed Chondrus crispus shed light on evolution of the Archaeplastida.</title>
        <authorList>
            <person name="Collen J."/>
            <person name="Porcel B."/>
            <person name="Carre W."/>
            <person name="Ball S.G."/>
            <person name="Chaparro C."/>
            <person name="Tonon T."/>
            <person name="Barbeyron T."/>
            <person name="Michel G."/>
            <person name="Noel B."/>
            <person name="Valentin K."/>
            <person name="Elias M."/>
            <person name="Artiguenave F."/>
            <person name="Arun A."/>
            <person name="Aury J.M."/>
            <person name="Barbosa-Neto J.F."/>
            <person name="Bothwell J.H."/>
            <person name="Bouget F.Y."/>
            <person name="Brillet L."/>
            <person name="Cabello-Hurtado F."/>
            <person name="Capella-Gutierrez S."/>
            <person name="Charrier B."/>
            <person name="Cladiere L."/>
            <person name="Cock J.M."/>
            <person name="Coelho S.M."/>
            <person name="Colleoni C."/>
            <person name="Czjzek M."/>
            <person name="Da Silva C."/>
            <person name="Delage L."/>
            <person name="Denoeud F."/>
            <person name="Deschamps P."/>
            <person name="Dittami S.M."/>
            <person name="Gabaldon T."/>
            <person name="Gachon C.M."/>
            <person name="Groisillier A."/>
            <person name="Herve C."/>
            <person name="Jabbari K."/>
            <person name="Katinka M."/>
            <person name="Kloareg B."/>
            <person name="Kowalczyk N."/>
            <person name="Labadie K."/>
            <person name="Leblanc C."/>
            <person name="Lopez P.J."/>
            <person name="McLachlan D.H."/>
            <person name="Meslet-Cladiere L."/>
            <person name="Moustafa A."/>
            <person name="Nehr Z."/>
            <person name="Nyvall Collen P."/>
            <person name="Panaud O."/>
            <person name="Partensky F."/>
            <person name="Poulain J."/>
            <person name="Rensing S.A."/>
            <person name="Rousvoal S."/>
            <person name="Samson G."/>
            <person name="Symeonidi A."/>
            <person name="Weissenbach J."/>
            <person name="Zambounis A."/>
            <person name="Wincker P."/>
            <person name="Boyen C."/>
        </authorList>
    </citation>
    <scope>NUCLEOTIDE SEQUENCE [LARGE SCALE GENOMIC DNA]</scope>
    <source>
        <strain evidence="10">cv. Stackhouse</strain>
    </source>
</reference>
<dbReference type="GeneID" id="17327143"/>
<evidence type="ECO:0000259" key="8">
    <source>
        <dbReference type="PROSITE" id="PS51490"/>
    </source>
</evidence>
<evidence type="ECO:0000256" key="1">
    <source>
        <dbReference type="ARBA" id="ARBA00023015"/>
    </source>
</evidence>
<dbReference type="SMART" id="SM00717">
    <property type="entry name" value="SANT"/>
    <property type="match status" value="1"/>
</dbReference>
<dbReference type="NCBIfam" id="TIGR01557">
    <property type="entry name" value="myb_SHAQKYF"/>
    <property type="match status" value="1"/>
</dbReference>
<dbReference type="PROSITE" id="PS51294">
    <property type="entry name" value="HTH_MYB"/>
    <property type="match status" value="1"/>
</dbReference>
<dbReference type="KEGG" id="ccp:CHC_T00000320001"/>
<dbReference type="CDD" id="cd17073">
    <property type="entry name" value="KHA"/>
    <property type="match status" value="1"/>
</dbReference>
<proteinExistence type="predicted"/>
<dbReference type="AlphaFoldDB" id="R7QP30"/>
<evidence type="ECO:0000313" key="10">
    <source>
        <dbReference type="Proteomes" id="UP000012073"/>
    </source>
</evidence>
<evidence type="ECO:0000259" key="7">
    <source>
        <dbReference type="PROSITE" id="PS51294"/>
    </source>
</evidence>
<organism evidence="9 10">
    <name type="scientific">Chondrus crispus</name>
    <name type="common">Carrageen Irish moss</name>
    <name type="synonym">Polymorpha crispa</name>
    <dbReference type="NCBI Taxonomy" id="2769"/>
    <lineage>
        <taxon>Eukaryota</taxon>
        <taxon>Rhodophyta</taxon>
        <taxon>Florideophyceae</taxon>
        <taxon>Rhodymeniophycidae</taxon>
        <taxon>Gigartinales</taxon>
        <taxon>Gigartinaceae</taxon>
        <taxon>Chondrus</taxon>
    </lineage>
</organism>
<protein>
    <submittedName>
        <fullName evidence="9">Uncharacterized protein</fullName>
    </submittedName>
</protein>
<dbReference type="SUPFAM" id="SSF46689">
    <property type="entry name" value="Homeodomain-like"/>
    <property type="match status" value="1"/>
</dbReference>
<dbReference type="Pfam" id="PF00249">
    <property type="entry name" value="Myb_DNA-binding"/>
    <property type="match status" value="1"/>
</dbReference>
<dbReference type="InterPro" id="IPR017930">
    <property type="entry name" value="Myb_dom"/>
</dbReference>
<dbReference type="OrthoDB" id="5550at2759"/>
<dbReference type="InterPro" id="IPR009057">
    <property type="entry name" value="Homeodomain-like_sf"/>
</dbReference>
<feature type="region of interest" description="Disordered" evidence="4">
    <location>
        <begin position="82"/>
        <end position="127"/>
    </location>
</feature>
<dbReference type="GO" id="GO:0003677">
    <property type="term" value="F:DNA binding"/>
    <property type="evidence" value="ECO:0007669"/>
    <property type="project" value="InterPro"/>
</dbReference>
<dbReference type="InterPro" id="IPR006447">
    <property type="entry name" value="Myb_dom_plants"/>
</dbReference>
<keyword evidence="1" id="KW-0805">Transcription regulation</keyword>